<evidence type="ECO:0000259" key="7">
    <source>
        <dbReference type="Pfam" id="PF00496"/>
    </source>
</evidence>
<dbReference type="RefSeq" id="WP_324620345.1">
    <property type="nucleotide sequence ID" value="NZ_JAYKOT010000003.1"/>
</dbReference>
<dbReference type="InterPro" id="IPR030678">
    <property type="entry name" value="Peptide/Ni-bd"/>
</dbReference>
<comment type="subcellular location">
    <subcellularLocation>
        <location evidence="1">Cell envelope</location>
    </subcellularLocation>
</comment>
<evidence type="ECO:0000256" key="1">
    <source>
        <dbReference type="ARBA" id="ARBA00004196"/>
    </source>
</evidence>
<dbReference type="PIRSF" id="PIRSF002741">
    <property type="entry name" value="MppA"/>
    <property type="match status" value="1"/>
</dbReference>
<feature type="domain" description="Solute-binding protein family 5" evidence="7">
    <location>
        <begin position="127"/>
        <end position="516"/>
    </location>
</feature>
<feature type="chain" id="PRO_5043802014" evidence="6">
    <location>
        <begin position="23"/>
        <end position="598"/>
    </location>
</feature>
<feature type="signal peptide" evidence="6">
    <location>
        <begin position="1"/>
        <end position="22"/>
    </location>
</feature>
<keyword evidence="3" id="KW-0813">Transport</keyword>
<evidence type="ECO:0000256" key="6">
    <source>
        <dbReference type="SAM" id="SignalP"/>
    </source>
</evidence>
<accession>A0AAW9N0G4</accession>
<feature type="compositionally biased region" description="Basic and acidic residues" evidence="5">
    <location>
        <begin position="64"/>
        <end position="78"/>
    </location>
</feature>
<evidence type="ECO:0000256" key="5">
    <source>
        <dbReference type="SAM" id="MobiDB-lite"/>
    </source>
</evidence>
<dbReference type="PROSITE" id="PS51257">
    <property type="entry name" value="PROKAR_LIPOPROTEIN"/>
    <property type="match status" value="1"/>
</dbReference>
<organism evidence="8 9">
    <name type="scientific">Citroniella saccharovorans</name>
    <dbReference type="NCBI Taxonomy" id="2053367"/>
    <lineage>
        <taxon>Bacteria</taxon>
        <taxon>Bacillati</taxon>
        <taxon>Bacillota</taxon>
        <taxon>Tissierellia</taxon>
        <taxon>Tissierellales</taxon>
        <taxon>Peptoniphilaceae</taxon>
        <taxon>Citroniella</taxon>
    </lineage>
</organism>
<dbReference type="AlphaFoldDB" id="A0AAW9N0G4"/>
<dbReference type="Pfam" id="PF00496">
    <property type="entry name" value="SBP_bac_5"/>
    <property type="match status" value="1"/>
</dbReference>
<evidence type="ECO:0000256" key="4">
    <source>
        <dbReference type="ARBA" id="ARBA00022729"/>
    </source>
</evidence>
<evidence type="ECO:0000313" key="9">
    <source>
        <dbReference type="Proteomes" id="UP001357733"/>
    </source>
</evidence>
<dbReference type="InterPro" id="IPR000914">
    <property type="entry name" value="SBP_5_dom"/>
</dbReference>
<dbReference type="GO" id="GO:0042597">
    <property type="term" value="C:periplasmic space"/>
    <property type="evidence" value="ECO:0007669"/>
    <property type="project" value="UniProtKB-ARBA"/>
</dbReference>
<feature type="compositionally biased region" description="Basic and acidic residues" evidence="5">
    <location>
        <begin position="26"/>
        <end position="52"/>
    </location>
</feature>
<gene>
    <name evidence="8" type="ORF">VLK81_09210</name>
</gene>
<evidence type="ECO:0000313" key="8">
    <source>
        <dbReference type="EMBL" id="MEB3430160.1"/>
    </source>
</evidence>
<dbReference type="GO" id="GO:0043190">
    <property type="term" value="C:ATP-binding cassette (ABC) transporter complex"/>
    <property type="evidence" value="ECO:0007669"/>
    <property type="project" value="InterPro"/>
</dbReference>
<dbReference type="PANTHER" id="PTHR30290">
    <property type="entry name" value="PERIPLASMIC BINDING COMPONENT OF ABC TRANSPORTER"/>
    <property type="match status" value="1"/>
</dbReference>
<feature type="region of interest" description="Disordered" evidence="5">
    <location>
        <begin position="26"/>
        <end position="78"/>
    </location>
</feature>
<dbReference type="EMBL" id="JAYKOT010000003">
    <property type="protein sequence ID" value="MEB3430160.1"/>
    <property type="molecule type" value="Genomic_DNA"/>
</dbReference>
<evidence type="ECO:0000256" key="2">
    <source>
        <dbReference type="ARBA" id="ARBA00005695"/>
    </source>
</evidence>
<protein>
    <submittedName>
        <fullName evidence="8">Peptide ABC transporter substrate-binding protein</fullName>
    </submittedName>
</protein>
<dbReference type="SUPFAM" id="SSF53850">
    <property type="entry name" value="Periplasmic binding protein-like II"/>
    <property type="match status" value="1"/>
</dbReference>
<keyword evidence="9" id="KW-1185">Reference proteome</keyword>
<reference evidence="8 9" key="1">
    <citation type="submission" date="2024-01" db="EMBL/GenBank/DDBJ databases">
        <title>Complete genome sequence of Citroniella saccharovorans strain M6.X9, isolated from human fecal sample.</title>
        <authorList>
            <person name="Cheng G."/>
            <person name="Westerholm M."/>
            <person name="Schnurer A."/>
        </authorList>
    </citation>
    <scope>NUCLEOTIDE SEQUENCE [LARGE SCALE GENOMIC DNA]</scope>
    <source>
        <strain evidence="8 9">DSM 29873</strain>
    </source>
</reference>
<comment type="caution">
    <text evidence="8">The sequence shown here is derived from an EMBL/GenBank/DDBJ whole genome shotgun (WGS) entry which is preliminary data.</text>
</comment>
<comment type="similarity">
    <text evidence="2">Belongs to the bacterial solute-binding protein 5 family.</text>
</comment>
<dbReference type="Gene3D" id="3.40.190.10">
    <property type="entry name" value="Periplasmic binding protein-like II"/>
    <property type="match status" value="1"/>
</dbReference>
<dbReference type="CDD" id="cd08504">
    <property type="entry name" value="PBP2_OppA"/>
    <property type="match status" value="1"/>
</dbReference>
<evidence type="ECO:0000256" key="3">
    <source>
        <dbReference type="ARBA" id="ARBA00022448"/>
    </source>
</evidence>
<dbReference type="Gene3D" id="3.10.105.10">
    <property type="entry name" value="Dipeptide-binding Protein, Domain 3"/>
    <property type="match status" value="1"/>
</dbReference>
<name>A0AAW9N0G4_9FIRM</name>
<dbReference type="Proteomes" id="UP001357733">
    <property type="component" value="Unassembled WGS sequence"/>
</dbReference>
<proteinExistence type="inferred from homology"/>
<sequence length="598" mass="66742">MKTKRILALLLAAMVMVFGLVACNKENKPSDTENKTQTTDENKKDDTNKTEEPAGDDNTADNTSGDKKQPTGTPDKDQFLNVLIDAQPNTLDPSKGSDMYGNTVLLNTLEPLVRIAQNKDDPAVADYVPAGAASWETSEDGLVWTFKLNDNKWSDGTPVTAKDYEFGIKRSADPNTASPFANTIYPIKNGEAVNKGDKPVEELGVKALDEKTLEITLEKPFGYFLDLVIMRTYFPQREDMVKQFADLYATAPENTPSCGPFILDSWLVNSSLEFKKNPEFWNAENVLLDKVHAQIIQDANTINTALETGQIDFASIGDPSKQAQFKENPELTYTRRENPWTGYLLFNFNENSPVSKSAKIRQAIAVALDRQELIDATMDGNPVPAYSFVPPTMQLQTKTFNTSGEGPLKEVIDEVKDPKALLIEGMKEAGLGEDPSKLEIKFEGSSNDPKSRLMSEFIKQDIESKLGIKLNVTDNDWNAFSAKLNSGEFDICWLAWGADFNDPSNFLETLWSKAPAYESQGYKNEKYDELIEKAQASGDADERIKDLKEAEKILIKDDMAIAPINHSISNIFRKFYVVGAQENFFQTMGWQTMHTEGR</sequence>
<dbReference type="GO" id="GO:0030313">
    <property type="term" value="C:cell envelope"/>
    <property type="evidence" value="ECO:0007669"/>
    <property type="project" value="UniProtKB-SubCell"/>
</dbReference>
<dbReference type="FunFam" id="3.90.76.10:FF:000001">
    <property type="entry name" value="Oligopeptide ABC transporter substrate-binding protein"/>
    <property type="match status" value="1"/>
</dbReference>
<dbReference type="InterPro" id="IPR039424">
    <property type="entry name" value="SBP_5"/>
</dbReference>
<dbReference type="GO" id="GO:0015833">
    <property type="term" value="P:peptide transport"/>
    <property type="evidence" value="ECO:0007669"/>
    <property type="project" value="TreeGrafter"/>
</dbReference>
<dbReference type="Gene3D" id="3.90.76.10">
    <property type="entry name" value="Dipeptide-binding Protein, Domain 1"/>
    <property type="match status" value="1"/>
</dbReference>
<dbReference type="GO" id="GO:1904680">
    <property type="term" value="F:peptide transmembrane transporter activity"/>
    <property type="evidence" value="ECO:0007669"/>
    <property type="project" value="TreeGrafter"/>
</dbReference>
<keyword evidence="4 6" id="KW-0732">Signal</keyword>
<dbReference type="PANTHER" id="PTHR30290:SF10">
    <property type="entry name" value="PERIPLASMIC OLIGOPEPTIDE-BINDING PROTEIN-RELATED"/>
    <property type="match status" value="1"/>
</dbReference>